<evidence type="ECO:0000256" key="1">
    <source>
        <dbReference type="ARBA" id="ARBA00010062"/>
    </source>
</evidence>
<evidence type="ECO:0000313" key="6">
    <source>
        <dbReference type="Proteomes" id="UP000484255"/>
    </source>
</evidence>
<gene>
    <name evidence="5" type="ORF">G3A44_11465</name>
</gene>
<protein>
    <submittedName>
        <fullName evidence="5">ABC transporter substrate-binding protein</fullName>
    </submittedName>
</protein>
<dbReference type="Pfam" id="PF13458">
    <property type="entry name" value="Peripla_BP_6"/>
    <property type="match status" value="1"/>
</dbReference>
<feature type="domain" description="Leucine-binding protein" evidence="4">
    <location>
        <begin position="61"/>
        <end position="399"/>
    </location>
</feature>
<evidence type="ECO:0000259" key="4">
    <source>
        <dbReference type="Pfam" id="PF13458"/>
    </source>
</evidence>
<dbReference type="AlphaFoldDB" id="A0A7C9TKJ8"/>
<comment type="caution">
    <text evidence="5">The sequence shown here is derived from an EMBL/GenBank/DDBJ whole genome shotgun (WGS) entry which is preliminary data.</text>
</comment>
<evidence type="ECO:0000256" key="3">
    <source>
        <dbReference type="SAM" id="MobiDB-lite"/>
    </source>
</evidence>
<dbReference type="Gene3D" id="3.40.50.2300">
    <property type="match status" value="2"/>
</dbReference>
<reference evidence="5 6" key="1">
    <citation type="submission" date="2020-02" db="EMBL/GenBank/DDBJ databases">
        <title>Ideonella bacterium strain TBM-1.</title>
        <authorList>
            <person name="Chen W.-M."/>
        </authorList>
    </citation>
    <scope>NUCLEOTIDE SEQUENCE [LARGE SCALE GENOMIC DNA]</scope>
    <source>
        <strain evidence="5 6">TBM-1</strain>
    </source>
</reference>
<dbReference type="InterPro" id="IPR028081">
    <property type="entry name" value="Leu-bd"/>
</dbReference>
<dbReference type="EMBL" id="JAAGOH010000012">
    <property type="protein sequence ID" value="NDY91804.1"/>
    <property type="molecule type" value="Genomic_DNA"/>
</dbReference>
<proteinExistence type="inferred from homology"/>
<sequence length="404" mass="41799">MSDAPPETPPWGATPAAKPGPERGAPRRQVLGALTVPWLTSPWLIAPIGQPARAANPPLLRLGVVVDQTGIGRVNGADLLAGSRALVQRVNREGGVLGARLELLVADDAFDPTQTRAHTQAMVQDPALMALLHPLGTRPTQAMAEAAPGVPIIGPSTGTVALRQAGWDQVFWTRASYAREVDRLLHTARTLSLRRMALVHPQDALGDALRQAFHQACERHGLSAVAVATTPGTESPLVAPAAQALAAAQPQGVLVGLAGTAPAFVHAYRALDRGASLYGLSIGASAGSLQALGPWARGMGFSVVVPPPTAAKFGLVRRYQADLLAAGSSAFSLFGVEGYLAASVAVQALLRAGPAPSRAGVLQALQGLTDLDLGGLPIRFGRDQREGSDYVSVAVVMADGRLAL</sequence>
<feature type="region of interest" description="Disordered" evidence="3">
    <location>
        <begin position="1"/>
        <end position="26"/>
    </location>
</feature>
<dbReference type="PANTHER" id="PTHR47235:SF1">
    <property type="entry name" value="BLR6548 PROTEIN"/>
    <property type="match status" value="1"/>
</dbReference>
<dbReference type="SUPFAM" id="SSF53822">
    <property type="entry name" value="Periplasmic binding protein-like I"/>
    <property type="match status" value="1"/>
</dbReference>
<keyword evidence="2" id="KW-0732">Signal</keyword>
<evidence type="ECO:0000313" key="5">
    <source>
        <dbReference type="EMBL" id="NDY91804.1"/>
    </source>
</evidence>
<organism evidence="5 6">
    <name type="scientific">Ideonella livida</name>
    <dbReference type="NCBI Taxonomy" id="2707176"/>
    <lineage>
        <taxon>Bacteria</taxon>
        <taxon>Pseudomonadati</taxon>
        <taxon>Pseudomonadota</taxon>
        <taxon>Betaproteobacteria</taxon>
        <taxon>Burkholderiales</taxon>
        <taxon>Sphaerotilaceae</taxon>
        <taxon>Ideonella</taxon>
    </lineage>
</organism>
<dbReference type="Proteomes" id="UP000484255">
    <property type="component" value="Unassembled WGS sequence"/>
</dbReference>
<name>A0A7C9TKJ8_9BURK</name>
<dbReference type="InterPro" id="IPR028082">
    <property type="entry name" value="Peripla_BP_I"/>
</dbReference>
<accession>A0A7C9TKJ8</accession>
<evidence type="ECO:0000256" key="2">
    <source>
        <dbReference type="ARBA" id="ARBA00022729"/>
    </source>
</evidence>
<dbReference type="CDD" id="cd06326">
    <property type="entry name" value="PBP1_ABC_ligand_binding-like"/>
    <property type="match status" value="1"/>
</dbReference>
<dbReference type="PANTHER" id="PTHR47235">
    <property type="entry name" value="BLR6548 PROTEIN"/>
    <property type="match status" value="1"/>
</dbReference>
<dbReference type="RefSeq" id="WP_163457657.1">
    <property type="nucleotide sequence ID" value="NZ_JAAGOH010000012.1"/>
</dbReference>
<keyword evidence="6" id="KW-1185">Reference proteome</keyword>
<comment type="similarity">
    <text evidence="1">Belongs to the leucine-binding protein family.</text>
</comment>